<dbReference type="AlphaFoldDB" id="A0A6A6ISZ9"/>
<name>A0A6A6ISZ9_9PLEO</name>
<feature type="signal peptide" evidence="2">
    <location>
        <begin position="1"/>
        <end position="33"/>
    </location>
</feature>
<keyword evidence="1" id="KW-0472">Membrane</keyword>
<dbReference type="InterPro" id="IPR015915">
    <property type="entry name" value="Kelch-typ_b-propeller"/>
</dbReference>
<feature type="domain" description="Rax2-like second" evidence="4">
    <location>
        <begin position="227"/>
        <end position="376"/>
    </location>
</feature>
<feature type="chain" id="PRO_5025651678" description="Cellular morphogenesis protein" evidence="2">
    <location>
        <begin position="34"/>
        <end position="1241"/>
    </location>
</feature>
<protein>
    <recommendedName>
        <fullName evidence="8">Cellular morphogenesis protein</fullName>
    </recommendedName>
</protein>
<dbReference type="InterPro" id="IPR048265">
    <property type="entry name" value="Rax2-like_third"/>
</dbReference>
<gene>
    <name evidence="6" type="ORF">BU26DRAFT_218743</name>
</gene>
<accession>A0A6A6ISZ9</accession>
<evidence type="ECO:0000259" key="4">
    <source>
        <dbReference type="Pfam" id="PF20842"/>
    </source>
</evidence>
<dbReference type="OrthoDB" id="2503993at2759"/>
<organism evidence="6 7">
    <name type="scientific">Trematosphaeria pertusa</name>
    <dbReference type="NCBI Taxonomy" id="390896"/>
    <lineage>
        <taxon>Eukaryota</taxon>
        <taxon>Fungi</taxon>
        <taxon>Dikarya</taxon>
        <taxon>Ascomycota</taxon>
        <taxon>Pezizomycotina</taxon>
        <taxon>Dothideomycetes</taxon>
        <taxon>Pleosporomycetidae</taxon>
        <taxon>Pleosporales</taxon>
        <taxon>Massarineae</taxon>
        <taxon>Trematosphaeriaceae</taxon>
        <taxon>Trematosphaeria</taxon>
    </lineage>
</organism>
<sequence length="1241" mass="130777">MREPFSSLLASRAGKLALSLLLASPRLIPGTRAFNFPSIPSPNLNLDDLGRVAFAGDFDSISLYQFEGQTEQPSGLNGALLSRFPNGVFTAIQDTDGDVKAMCAYQSGGSLKGIVFGGNFTSVDGQHTPGGIAMLNPSDGTVSPVEGLNGSVSALLCDPDRGQVYIGGSFSGGNSSNAIIWKDAWNNMPFQGFNGPVHSIIRAPNDKIVFGGEFNGIGGNSSGRAENNTQVLPVGSANITAQTSSGRPGLTDPKSIVCKADPDTEGTGATWLLADNTAGFWRADFGFGFNPTKLRLHNTKFEGRGTKTWRYTALPLGGIMNFTYVDPSTGQQAFCDARCPLPEGNTTAQEFFFVNTVGMNAFKIDISDWYGAGGGLNGIELSQTDIYTYAISDFNEPTCGGATTGASATQTGPWVVTPSHDSNSQYLTATLQTNNIQPNTTNVVFLPDIKQSGNYSITVYTPGCRGDDTCTTRGRVNMTGSMFRSTTESDTPTSTVLFQTNEFDKYDEIYNGYVDATDGFRPSITLAPVPGDAGSNGVLTIVAQRIRFQLKVASSGDLNGLFEYDPEQQNVQETDFADSVIDAAGASLSPQDNAIVTSLAASSDKLYVGGNFSSNDGRNNIFSISRDATGPTTLKGNGLNSQVMTLFQNGSTIYVGGNFTNTQDNGNPGLNGVAAYDNDNDQWTALGAGVDGVVMYIVPLALNITGNTPEQVLAISGFFDRVNGFGNNAAFSAENFAIWVPSQNNWLHNLNAQTISIQGSLMTFVDIPGADRLFAGAVSSQALGASGAAALADSDALSLEGFGVNIQAQQQQTSLQKRSLTDDQNLTTIGIVTATFYKENDMNKTIFAGHFAATGSDGQNITNVLIIDGKDSDKVTGFGEEVDANSTFATLAVLDNILYAGGVATGVINNNRVAGVVAYDLSANKFGSTQPLALQGTNVTVNAIAPRPKSKDVYVAGRFQSAGALSCPSVCIWNTERNQWISPGGDLSGVATSLTWISNTKLLISGNLTTGSNTTNVFLYDSSNSQFQAITGASDLPGPVTALCPANSDGTQFWAAGQSSDGSAFLQRFDGSKWLPVNGQFGQGTDIRGIQVLPLSKNHDKSDLIDQDQDLLLLGQINITNFGTASGALFNGTTLVPFLLSTTAQNTPGSLSQVFVENPQSFFNGGGKHLALGFVVLIALAIALALTFLLVVAGIVVEWYRKKSQGYSLAPTSYTDRMGNVGRVPPEQLFGTLSGPRAPAI</sequence>
<dbReference type="InterPro" id="IPR048266">
    <property type="entry name" value="Rax2-like_second"/>
</dbReference>
<dbReference type="Proteomes" id="UP000800094">
    <property type="component" value="Unassembled WGS sequence"/>
</dbReference>
<evidence type="ECO:0000259" key="5">
    <source>
        <dbReference type="Pfam" id="PF20843"/>
    </source>
</evidence>
<dbReference type="PANTHER" id="PTHR31778:SF2">
    <property type="entry name" value="BUD SITE SELECTION PROTEIN RAX2"/>
    <property type="match status" value="1"/>
</dbReference>
<dbReference type="Pfam" id="PF12768">
    <property type="entry name" value="Rax2"/>
    <property type="match status" value="1"/>
</dbReference>
<feature type="domain" description="Rax2-like third" evidence="5">
    <location>
        <begin position="387"/>
        <end position="550"/>
    </location>
</feature>
<proteinExistence type="predicted"/>
<evidence type="ECO:0000256" key="2">
    <source>
        <dbReference type="SAM" id="SignalP"/>
    </source>
</evidence>
<feature type="transmembrane region" description="Helical" evidence="1">
    <location>
        <begin position="1170"/>
        <end position="1197"/>
    </location>
</feature>
<dbReference type="GO" id="GO:1902929">
    <property type="term" value="C:plasma membrane of growing cell tip"/>
    <property type="evidence" value="ECO:0007669"/>
    <property type="project" value="TreeGrafter"/>
</dbReference>
<evidence type="ECO:0000259" key="3">
    <source>
        <dbReference type="Pfam" id="PF12768"/>
    </source>
</evidence>
<dbReference type="Pfam" id="PF20843">
    <property type="entry name" value="Rax2_3"/>
    <property type="match status" value="1"/>
</dbReference>
<evidence type="ECO:0000313" key="7">
    <source>
        <dbReference type="Proteomes" id="UP000800094"/>
    </source>
</evidence>
<dbReference type="EMBL" id="ML987191">
    <property type="protein sequence ID" value="KAF2253238.1"/>
    <property type="molecule type" value="Genomic_DNA"/>
</dbReference>
<dbReference type="SUPFAM" id="SSF101898">
    <property type="entry name" value="NHL repeat"/>
    <property type="match status" value="1"/>
</dbReference>
<keyword evidence="1" id="KW-0812">Transmembrane</keyword>
<dbReference type="Pfam" id="PF20842">
    <property type="entry name" value="Rax2_2"/>
    <property type="match status" value="1"/>
</dbReference>
<dbReference type="InterPro" id="IPR024982">
    <property type="entry name" value="Rax2-like_C"/>
</dbReference>
<dbReference type="Gene3D" id="2.120.10.80">
    <property type="entry name" value="Kelch-type beta propeller"/>
    <property type="match status" value="1"/>
</dbReference>
<evidence type="ECO:0008006" key="8">
    <source>
        <dbReference type="Google" id="ProtNLM"/>
    </source>
</evidence>
<keyword evidence="7" id="KW-1185">Reference proteome</keyword>
<evidence type="ECO:0000313" key="6">
    <source>
        <dbReference type="EMBL" id="KAF2253238.1"/>
    </source>
</evidence>
<keyword evidence="2" id="KW-0732">Signal</keyword>
<keyword evidence="1" id="KW-1133">Transmembrane helix</keyword>
<feature type="domain" description="Rax2-like C-terminal" evidence="3">
    <location>
        <begin position="917"/>
        <end position="1163"/>
    </location>
</feature>
<evidence type="ECO:0000256" key="1">
    <source>
        <dbReference type="SAM" id="Phobius"/>
    </source>
</evidence>
<dbReference type="PANTHER" id="PTHR31778">
    <property type="entry name" value="BUD SITE SELECTION PROTEIN RAX2"/>
    <property type="match status" value="1"/>
</dbReference>
<dbReference type="GeneID" id="54574062"/>
<reference evidence="6" key="1">
    <citation type="journal article" date="2020" name="Stud. Mycol.">
        <title>101 Dothideomycetes genomes: a test case for predicting lifestyles and emergence of pathogens.</title>
        <authorList>
            <person name="Haridas S."/>
            <person name="Albert R."/>
            <person name="Binder M."/>
            <person name="Bloem J."/>
            <person name="Labutti K."/>
            <person name="Salamov A."/>
            <person name="Andreopoulos B."/>
            <person name="Baker S."/>
            <person name="Barry K."/>
            <person name="Bills G."/>
            <person name="Bluhm B."/>
            <person name="Cannon C."/>
            <person name="Castanera R."/>
            <person name="Culley D."/>
            <person name="Daum C."/>
            <person name="Ezra D."/>
            <person name="Gonzalez J."/>
            <person name="Henrissat B."/>
            <person name="Kuo A."/>
            <person name="Liang C."/>
            <person name="Lipzen A."/>
            <person name="Lutzoni F."/>
            <person name="Magnuson J."/>
            <person name="Mondo S."/>
            <person name="Nolan M."/>
            <person name="Ohm R."/>
            <person name="Pangilinan J."/>
            <person name="Park H.-J."/>
            <person name="Ramirez L."/>
            <person name="Alfaro M."/>
            <person name="Sun H."/>
            <person name="Tritt A."/>
            <person name="Yoshinaga Y."/>
            <person name="Zwiers L.-H."/>
            <person name="Turgeon B."/>
            <person name="Goodwin S."/>
            <person name="Spatafora J."/>
            <person name="Crous P."/>
            <person name="Grigoriev I."/>
        </authorList>
    </citation>
    <scope>NUCLEOTIDE SEQUENCE</scope>
    <source>
        <strain evidence="6">CBS 122368</strain>
    </source>
</reference>
<dbReference type="RefSeq" id="XP_033688242.1">
    <property type="nucleotide sequence ID" value="XM_033820732.1"/>
</dbReference>